<dbReference type="InterPro" id="IPR014954">
    <property type="entry name" value="DUF1825"/>
</dbReference>
<dbReference type="GeneID" id="30310174"/>
<proteinExistence type="predicted"/>
<dbReference type="Proteomes" id="UP000204364">
    <property type="component" value="Segment"/>
</dbReference>
<organism evidence="1 2">
    <name type="scientific">Synechococcus phage S-WAM1</name>
    <dbReference type="NCBI Taxonomy" id="1815521"/>
    <lineage>
        <taxon>Viruses</taxon>
        <taxon>Duplodnaviria</taxon>
        <taxon>Heunggongvirae</taxon>
        <taxon>Uroviricota</taxon>
        <taxon>Caudoviricetes</taxon>
        <taxon>Pantevenvirales</taxon>
        <taxon>Kyanoviridae</taxon>
        <taxon>Sokavirus</taxon>
        <taxon>Sokavirus swam1</taxon>
    </lineage>
</organism>
<reference evidence="1 2" key="1">
    <citation type="journal article" date="2016" name="Virology">
        <title>The genomic content and context of auxiliary metabolic genes in marine cyanomyoviruses.</title>
        <authorList>
            <person name="Crummett L.T."/>
            <person name="Puxty R.J."/>
            <person name="Weihe C."/>
            <person name="Marston M.F."/>
            <person name="Martiny J.B."/>
        </authorList>
    </citation>
    <scope>NUCLEOTIDE SEQUENCE [LARGE SCALE GENOMIC DNA]</scope>
    <source>
        <strain evidence="1">0810PA09</strain>
    </source>
</reference>
<dbReference type="KEGG" id="vg:30310174"/>
<accession>A0A1D8KT25</accession>
<dbReference type="Pfam" id="PF08855">
    <property type="entry name" value="DUF1825"/>
    <property type="match status" value="1"/>
</dbReference>
<dbReference type="OrthoDB" id="27371at10239"/>
<protein>
    <submittedName>
        <fullName evidence="1">DUF1825 domain-containing protein</fullName>
    </submittedName>
</protein>
<keyword evidence="2" id="KW-1185">Reference proteome</keyword>
<dbReference type="RefSeq" id="YP_009325210.1">
    <property type="nucleotide sequence ID" value="NC_031944.1"/>
</dbReference>
<evidence type="ECO:0000313" key="1">
    <source>
        <dbReference type="EMBL" id="AOV61694.1"/>
    </source>
</evidence>
<name>A0A1D8KT25_9CAUD</name>
<dbReference type="EMBL" id="KU686210">
    <property type="protein sequence ID" value="AOV61694.1"/>
    <property type="molecule type" value="Genomic_DNA"/>
</dbReference>
<gene>
    <name evidence="1" type="ORF">P090810_221</name>
</gene>
<sequence length="120" mass="13925">MSEEFFKSEVVQEELNDLQDTYTDLLKMSQNFQDFDPQQKIEHINKTLELIAKQKVFYSRLELMANYVAEDDDSESEVQAMKDRIDTVSTLYTGGQGNLLAVLQAMEDKLIHWKKELQGA</sequence>
<evidence type="ECO:0000313" key="2">
    <source>
        <dbReference type="Proteomes" id="UP000204364"/>
    </source>
</evidence>